<gene>
    <name evidence="2" type="ORF">CTI12_AA131940</name>
</gene>
<dbReference type="InterPro" id="IPR046455">
    <property type="entry name" value="Sec7/BIG1-like_C"/>
</dbReference>
<accession>A0A2U1PNP6</accession>
<evidence type="ECO:0000313" key="3">
    <source>
        <dbReference type="Proteomes" id="UP000245207"/>
    </source>
</evidence>
<organism evidence="2 3">
    <name type="scientific">Artemisia annua</name>
    <name type="common">Sweet wormwood</name>
    <dbReference type="NCBI Taxonomy" id="35608"/>
    <lineage>
        <taxon>Eukaryota</taxon>
        <taxon>Viridiplantae</taxon>
        <taxon>Streptophyta</taxon>
        <taxon>Embryophyta</taxon>
        <taxon>Tracheophyta</taxon>
        <taxon>Spermatophyta</taxon>
        <taxon>Magnoliopsida</taxon>
        <taxon>eudicotyledons</taxon>
        <taxon>Gunneridae</taxon>
        <taxon>Pentapetalae</taxon>
        <taxon>asterids</taxon>
        <taxon>campanulids</taxon>
        <taxon>Asterales</taxon>
        <taxon>Asteraceae</taxon>
        <taxon>Asteroideae</taxon>
        <taxon>Anthemideae</taxon>
        <taxon>Artemisiinae</taxon>
        <taxon>Artemisia</taxon>
    </lineage>
</organism>
<feature type="domain" description="Sec7/BIG1-like C-terminal" evidence="1">
    <location>
        <begin position="2"/>
        <end position="174"/>
    </location>
</feature>
<dbReference type="OrthoDB" id="1703309at2759"/>
<proteinExistence type="predicted"/>
<comment type="caution">
    <text evidence="2">The sequence shown here is derived from an EMBL/GenBank/DDBJ whole genome shotgun (WGS) entry which is preliminary data.</text>
</comment>
<dbReference type="Proteomes" id="UP000245207">
    <property type="component" value="Unassembled WGS sequence"/>
</dbReference>
<dbReference type="Pfam" id="PF20252">
    <property type="entry name" value="BIG2_C"/>
    <property type="match status" value="1"/>
</dbReference>
<evidence type="ECO:0000259" key="1">
    <source>
        <dbReference type="Pfam" id="PF20252"/>
    </source>
</evidence>
<dbReference type="STRING" id="35608.A0A2U1PNP6"/>
<reference evidence="2 3" key="1">
    <citation type="journal article" date="2018" name="Mol. Plant">
        <title>The genome of Artemisia annua provides insight into the evolution of Asteraceae family and artemisinin biosynthesis.</title>
        <authorList>
            <person name="Shen Q."/>
            <person name="Zhang L."/>
            <person name="Liao Z."/>
            <person name="Wang S."/>
            <person name="Yan T."/>
            <person name="Shi P."/>
            <person name="Liu M."/>
            <person name="Fu X."/>
            <person name="Pan Q."/>
            <person name="Wang Y."/>
            <person name="Lv Z."/>
            <person name="Lu X."/>
            <person name="Zhang F."/>
            <person name="Jiang W."/>
            <person name="Ma Y."/>
            <person name="Chen M."/>
            <person name="Hao X."/>
            <person name="Li L."/>
            <person name="Tang Y."/>
            <person name="Lv G."/>
            <person name="Zhou Y."/>
            <person name="Sun X."/>
            <person name="Brodelius P.E."/>
            <person name="Rose J.K.C."/>
            <person name="Tang K."/>
        </authorList>
    </citation>
    <scope>NUCLEOTIDE SEQUENCE [LARGE SCALE GENOMIC DNA]</scope>
    <source>
        <strain evidence="3">cv. Huhao1</strain>
        <tissue evidence="2">Leaf</tissue>
    </source>
</reference>
<name>A0A2U1PNP6_ARTAN</name>
<sequence>MVLFDAVHGVANHAHKINIDVTLRSKLQDLQPMTQMQDPPLLRLENESYQICLTFVQNLALDRPPFYEESKVESCLVSLCQEVLQFYVELALPENTNELSRGVQPRWLIPLGSGKKRELAARAPLIVVTLQAMCSLGDSAFEKHLASYFPLLSSLIRCEHGSSDVQMALSEMLSSSVGPVLLRSC</sequence>
<protein>
    <submittedName>
        <fullName evidence="2">Armadillo-like helical</fullName>
    </submittedName>
</protein>
<dbReference type="EMBL" id="PKPP01000925">
    <property type="protein sequence ID" value="PWA87317.1"/>
    <property type="molecule type" value="Genomic_DNA"/>
</dbReference>
<evidence type="ECO:0000313" key="2">
    <source>
        <dbReference type="EMBL" id="PWA87317.1"/>
    </source>
</evidence>
<keyword evidence="3" id="KW-1185">Reference proteome</keyword>
<dbReference type="AlphaFoldDB" id="A0A2U1PNP6"/>